<dbReference type="Pfam" id="PF15929">
    <property type="entry name" value="Myofilin"/>
    <property type="match status" value="1"/>
</dbReference>
<protein>
    <submittedName>
        <fullName evidence="1">Uncharacterized protein</fullName>
    </submittedName>
</protein>
<dbReference type="VEuPathDB" id="VectorBase:AMAM013837"/>
<evidence type="ECO:0000313" key="1">
    <source>
        <dbReference type="EnsemblMetazoa" id="AMAM013837-PA"/>
    </source>
</evidence>
<organism evidence="1 2">
    <name type="scientific">Anopheles maculatus</name>
    <dbReference type="NCBI Taxonomy" id="74869"/>
    <lineage>
        <taxon>Eukaryota</taxon>
        <taxon>Metazoa</taxon>
        <taxon>Ecdysozoa</taxon>
        <taxon>Arthropoda</taxon>
        <taxon>Hexapoda</taxon>
        <taxon>Insecta</taxon>
        <taxon>Pterygota</taxon>
        <taxon>Neoptera</taxon>
        <taxon>Endopterygota</taxon>
        <taxon>Diptera</taxon>
        <taxon>Nematocera</taxon>
        <taxon>Culicoidea</taxon>
        <taxon>Culicidae</taxon>
        <taxon>Anophelinae</taxon>
        <taxon>Anopheles</taxon>
        <taxon>Anopheles maculatus group</taxon>
    </lineage>
</organism>
<sequence length="155" mass="17777">MFKSHLEMIGSYEPISKKARFFNTYLKSLKGSQDIMAKEKRSYSSTFESQSIYSDSKFACERVKSPGYHYNPVSKDTYGVTPRKINARDFTSQDEQKAIVIKIDECCCLCCGPLDQYGWELSVSLNETAVFRRNAFKVIKISSTPTYVAAVYFYQ</sequence>
<reference evidence="2" key="1">
    <citation type="submission" date="2013-09" db="EMBL/GenBank/DDBJ databases">
        <title>The Genome Sequence of Anopheles maculatus species B.</title>
        <authorList>
            <consortium name="The Broad Institute Genomics Platform"/>
            <person name="Neafsey D.E."/>
            <person name="Besansky N."/>
            <person name="Howell P."/>
            <person name="Walton C."/>
            <person name="Young S.K."/>
            <person name="Zeng Q."/>
            <person name="Gargeya S."/>
            <person name="Fitzgerald M."/>
            <person name="Haas B."/>
            <person name="Abouelleil A."/>
            <person name="Allen A.W."/>
            <person name="Alvarado L."/>
            <person name="Arachchi H.M."/>
            <person name="Berlin A.M."/>
            <person name="Chapman S.B."/>
            <person name="Gainer-Dewar J."/>
            <person name="Goldberg J."/>
            <person name="Griggs A."/>
            <person name="Gujja S."/>
            <person name="Hansen M."/>
            <person name="Howarth C."/>
            <person name="Imamovic A."/>
            <person name="Ireland A."/>
            <person name="Larimer J."/>
            <person name="McCowan C."/>
            <person name="Murphy C."/>
            <person name="Pearson M."/>
            <person name="Poon T.W."/>
            <person name="Priest M."/>
            <person name="Roberts A."/>
            <person name="Saif S."/>
            <person name="Shea T."/>
            <person name="Sisk P."/>
            <person name="Sykes S."/>
            <person name="Wortman J."/>
            <person name="Nusbaum C."/>
            <person name="Birren B."/>
        </authorList>
    </citation>
    <scope>NUCLEOTIDE SEQUENCE [LARGE SCALE GENOMIC DNA]</scope>
    <source>
        <strain evidence="2">maculatus3</strain>
    </source>
</reference>
<keyword evidence="2" id="KW-1185">Reference proteome</keyword>
<evidence type="ECO:0000313" key="2">
    <source>
        <dbReference type="Proteomes" id="UP000075901"/>
    </source>
</evidence>
<dbReference type="InterPro" id="IPR031828">
    <property type="entry name" value="Myofilin"/>
</dbReference>
<dbReference type="AlphaFoldDB" id="A0A182SUS4"/>
<accession>A0A182SUS4</accession>
<dbReference type="EnsemblMetazoa" id="AMAM013837-RA">
    <property type="protein sequence ID" value="AMAM013837-PA"/>
    <property type="gene ID" value="AMAM013837"/>
</dbReference>
<name>A0A182SUS4_9DIPT</name>
<proteinExistence type="predicted"/>
<dbReference type="Proteomes" id="UP000075901">
    <property type="component" value="Unassembled WGS sequence"/>
</dbReference>
<reference evidence="1" key="2">
    <citation type="submission" date="2020-05" db="UniProtKB">
        <authorList>
            <consortium name="EnsemblMetazoa"/>
        </authorList>
    </citation>
    <scope>IDENTIFICATION</scope>
    <source>
        <strain evidence="1">maculatus3</strain>
    </source>
</reference>